<comment type="caution">
    <text evidence="1">The sequence shown here is derived from an EMBL/GenBank/DDBJ whole genome shotgun (WGS) entry which is preliminary data.</text>
</comment>
<dbReference type="SUPFAM" id="SSF110857">
    <property type="entry name" value="Gamma-glutamyl cyclotransferase-like"/>
    <property type="match status" value="1"/>
</dbReference>
<proteinExistence type="predicted"/>
<evidence type="ECO:0000313" key="2">
    <source>
        <dbReference type="Proteomes" id="UP001500635"/>
    </source>
</evidence>
<sequence length="197" mass="21483">MPDRGAPPHGRFVFAYGSLMSPASLRATLRDCAIDGCIPARCRGFRRTFGVAFPNDGSESDKAYLDDRGGRPPVVLFSDLTADEGDRVNGVCIPVGEPDLDLLRSRELRYNLRDVTDAVCPYPGFRLVGTVSAFVGAERFTRPEDVRRGVLSAGYAATIDDGARHWDRTSPGFFADYLSSTDAAAPGRIVRLTRVDH</sequence>
<organism evidence="1 2">
    <name type="scientific">Tsukamurella soli</name>
    <dbReference type="NCBI Taxonomy" id="644556"/>
    <lineage>
        <taxon>Bacteria</taxon>
        <taxon>Bacillati</taxon>
        <taxon>Actinomycetota</taxon>
        <taxon>Actinomycetes</taxon>
        <taxon>Mycobacteriales</taxon>
        <taxon>Tsukamurellaceae</taxon>
        <taxon>Tsukamurella</taxon>
    </lineage>
</organism>
<evidence type="ECO:0000313" key="1">
    <source>
        <dbReference type="EMBL" id="GAA4405042.1"/>
    </source>
</evidence>
<keyword evidence="2" id="KW-1185">Reference proteome</keyword>
<dbReference type="EMBL" id="BAABFR010000132">
    <property type="protein sequence ID" value="GAA4405042.1"/>
    <property type="molecule type" value="Genomic_DNA"/>
</dbReference>
<dbReference type="RefSeq" id="WP_345000990.1">
    <property type="nucleotide sequence ID" value="NZ_BAABFR010000132.1"/>
</dbReference>
<protein>
    <recommendedName>
        <fullName evidence="3">Gamma-glutamyl cyclotransferase, AIG2-like</fullName>
    </recommendedName>
</protein>
<name>A0ABP8KFI1_9ACTN</name>
<reference evidence="2" key="1">
    <citation type="journal article" date="2019" name="Int. J. Syst. Evol. Microbiol.">
        <title>The Global Catalogue of Microorganisms (GCM) 10K type strain sequencing project: providing services to taxonomists for standard genome sequencing and annotation.</title>
        <authorList>
            <consortium name="The Broad Institute Genomics Platform"/>
            <consortium name="The Broad Institute Genome Sequencing Center for Infectious Disease"/>
            <person name="Wu L."/>
            <person name="Ma J."/>
        </authorList>
    </citation>
    <scope>NUCLEOTIDE SEQUENCE [LARGE SCALE GENOMIC DNA]</scope>
    <source>
        <strain evidence="2">JCM 17688</strain>
    </source>
</reference>
<accession>A0ABP8KFI1</accession>
<dbReference type="InterPro" id="IPR013024">
    <property type="entry name" value="GGCT-like"/>
</dbReference>
<dbReference type="Proteomes" id="UP001500635">
    <property type="component" value="Unassembled WGS sequence"/>
</dbReference>
<gene>
    <name evidence="1" type="ORF">GCM10023147_47930</name>
</gene>
<dbReference type="InterPro" id="IPR036568">
    <property type="entry name" value="GGCT-like_sf"/>
</dbReference>
<dbReference type="Gene3D" id="3.10.490.10">
    <property type="entry name" value="Gamma-glutamyl cyclotransferase-like"/>
    <property type="match status" value="1"/>
</dbReference>
<evidence type="ECO:0008006" key="3">
    <source>
        <dbReference type="Google" id="ProtNLM"/>
    </source>
</evidence>
<dbReference type="CDD" id="cd06661">
    <property type="entry name" value="GGCT_like"/>
    <property type="match status" value="1"/>
</dbReference>